<keyword evidence="1" id="KW-0472">Membrane</keyword>
<evidence type="ECO:0000256" key="1">
    <source>
        <dbReference type="SAM" id="Phobius"/>
    </source>
</evidence>
<evidence type="ECO:0000313" key="3">
    <source>
        <dbReference type="Proteomes" id="UP000019491"/>
    </source>
</evidence>
<dbReference type="AlphaFoldDB" id="X0PYM1"/>
<accession>X0PYM1</accession>
<evidence type="ECO:0000313" key="2">
    <source>
        <dbReference type="EMBL" id="GAF48593.1"/>
    </source>
</evidence>
<feature type="transmembrane region" description="Helical" evidence="1">
    <location>
        <begin position="56"/>
        <end position="76"/>
    </location>
</feature>
<protein>
    <submittedName>
        <fullName evidence="2">Uncharacterized protein</fullName>
    </submittedName>
</protein>
<dbReference type="EMBL" id="BAWF01000056">
    <property type="protein sequence ID" value="GAF48593.1"/>
    <property type="molecule type" value="Genomic_DNA"/>
</dbReference>
<keyword evidence="3" id="KW-1185">Reference proteome</keyword>
<feature type="transmembrane region" description="Helical" evidence="1">
    <location>
        <begin position="26"/>
        <end position="44"/>
    </location>
</feature>
<feature type="transmembrane region" description="Helical" evidence="1">
    <location>
        <begin position="82"/>
        <end position="98"/>
    </location>
</feature>
<proteinExistence type="predicted"/>
<reference evidence="2 3" key="1">
    <citation type="submission" date="2014-02" db="EMBL/GenBank/DDBJ databases">
        <title>Whole genome shotgun sequence of Rhodococcus wratislaviensis NBRC 100605.</title>
        <authorList>
            <person name="Hosoyama A."/>
            <person name="Tsuchikane K."/>
            <person name="Yoshida I."/>
            <person name="Ohji S."/>
            <person name="Ichikawa N."/>
            <person name="Yamazoe A."/>
            <person name="Fujita N."/>
        </authorList>
    </citation>
    <scope>NUCLEOTIDE SEQUENCE [LARGE SCALE GENOMIC DNA]</scope>
    <source>
        <strain evidence="2 3">NBRC 100605</strain>
    </source>
</reference>
<dbReference type="Proteomes" id="UP000019491">
    <property type="component" value="Unassembled WGS sequence"/>
</dbReference>
<keyword evidence="1" id="KW-1133">Transmembrane helix</keyword>
<comment type="caution">
    <text evidence="2">The sequence shown here is derived from an EMBL/GenBank/DDBJ whole genome shotgun (WGS) entry which is preliminary data.</text>
</comment>
<gene>
    <name evidence="2" type="ORF">RW1_056_00210</name>
</gene>
<sequence length="120" mass="12595">MQLLPRTLSIQSAPLRLPQRGLHVQGVFRTAGIFTLVAFAETLAGSWPRSEIPRLVGVLVGLVTGAIGGGLLFVYARSYAPLLPLVITVLVIVAGRTIQASSLGSARRAVVLGQPGRDPS</sequence>
<keyword evidence="1" id="KW-0812">Transmembrane</keyword>
<name>X0PYM1_RHOWR</name>
<organism evidence="2 3">
    <name type="scientific">Rhodococcus wratislaviensis NBRC 100605</name>
    <dbReference type="NCBI Taxonomy" id="1219028"/>
    <lineage>
        <taxon>Bacteria</taxon>
        <taxon>Bacillati</taxon>
        <taxon>Actinomycetota</taxon>
        <taxon>Actinomycetes</taxon>
        <taxon>Mycobacteriales</taxon>
        <taxon>Nocardiaceae</taxon>
        <taxon>Rhodococcus</taxon>
    </lineage>
</organism>